<dbReference type="Gene3D" id="1.10.510.10">
    <property type="entry name" value="Transferase(Phosphotransferase) domain 1"/>
    <property type="match status" value="1"/>
</dbReference>
<evidence type="ECO:0000313" key="3">
    <source>
        <dbReference type="EMBL" id="PKY39371.1"/>
    </source>
</evidence>
<proteinExistence type="predicted"/>
<dbReference type="SUPFAM" id="SSF56112">
    <property type="entry name" value="Protein kinase-like (PK-like)"/>
    <property type="match status" value="1"/>
</dbReference>
<feature type="region of interest" description="Disordered" evidence="1">
    <location>
        <begin position="1"/>
        <end position="20"/>
    </location>
</feature>
<dbReference type="InterPro" id="IPR000719">
    <property type="entry name" value="Prot_kinase_dom"/>
</dbReference>
<dbReference type="GO" id="GO:0005737">
    <property type="term" value="C:cytoplasm"/>
    <property type="evidence" value="ECO:0007669"/>
    <property type="project" value="TreeGrafter"/>
</dbReference>
<dbReference type="GO" id="GO:0005524">
    <property type="term" value="F:ATP binding"/>
    <property type="evidence" value="ECO:0007669"/>
    <property type="project" value="InterPro"/>
</dbReference>
<organism evidence="3 4">
    <name type="scientific">Rhizophagus irregularis</name>
    <dbReference type="NCBI Taxonomy" id="588596"/>
    <lineage>
        <taxon>Eukaryota</taxon>
        <taxon>Fungi</taxon>
        <taxon>Fungi incertae sedis</taxon>
        <taxon>Mucoromycota</taxon>
        <taxon>Glomeromycotina</taxon>
        <taxon>Glomeromycetes</taxon>
        <taxon>Glomerales</taxon>
        <taxon>Glomeraceae</taxon>
        <taxon>Rhizophagus</taxon>
    </lineage>
</organism>
<accession>A0A2I1FYC2</accession>
<keyword evidence="3" id="KW-0808">Transferase</keyword>
<dbReference type="InterPro" id="IPR050167">
    <property type="entry name" value="Ser_Thr_protein_kinase"/>
</dbReference>
<feature type="domain" description="Protein kinase" evidence="2">
    <location>
        <begin position="115"/>
        <end position="426"/>
    </location>
</feature>
<keyword evidence="3" id="KW-0418">Kinase</keyword>
<evidence type="ECO:0000313" key="4">
    <source>
        <dbReference type="Proteomes" id="UP000234323"/>
    </source>
</evidence>
<comment type="caution">
    <text evidence="3">The sequence shown here is derived from an EMBL/GenBank/DDBJ whole genome shotgun (WGS) entry which is preliminary data.</text>
</comment>
<reference evidence="3 4" key="1">
    <citation type="submission" date="2015-10" db="EMBL/GenBank/DDBJ databases">
        <title>Genome analyses suggest a sexual origin of heterokaryosis in a supposedly ancient asexual fungus.</title>
        <authorList>
            <person name="Ropars J."/>
            <person name="Sedzielewska K."/>
            <person name="Noel J."/>
            <person name="Charron P."/>
            <person name="Farinelli L."/>
            <person name="Marton T."/>
            <person name="Kruger M."/>
            <person name="Pelin A."/>
            <person name="Brachmann A."/>
            <person name="Corradi N."/>
        </authorList>
    </citation>
    <scope>NUCLEOTIDE SEQUENCE [LARGE SCALE GENOMIC DNA]</scope>
    <source>
        <strain evidence="3 4">A4</strain>
    </source>
</reference>
<dbReference type="VEuPathDB" id="FungiDB:FUN_001532"/>
<dbReference type="VEuPathDB" id="FungiDB:RhiirA1_408777"/>
<protein>
    <submittedName>
        <fullName evidence="3">Kinase-like protein</fullName>
    </submittedName>
</protein>
<keyword evidence="4" id="KW-1185">Reference proteome</keyword>
<dbReference type="PROSITE" id="PS50011">
    <property type="entry name" value="PROTEIN_KINASE_DOM"/>
    <property type="match status" value="1"/>
</dbReference>
<dbReference type="OrthoDB" id="2350295at2759"/>
<dbReference type="Proteomes" id="UP000234323">
    <property type="component" value="Unassembled WGS sequence"/>
</dbReference>
<dbReference type="AlphaFoldDB" id="A0A2I1FYC2"/>
<dbReference type="EMBL" id="LLXI01000060">
    <property type="protein sequence ID" value="PKY39371.1"/>
    <property type="molecule type" value="Genomic_DNA"/>
</dbReference>
<sequence length="559" mass="63651">MGCVTSYLGSSSSEGLSPTSEIHTKSLTSLPTTTITTIPTNVSTSDIASNTKARFGTCVNCSSPYISYNWCRNCAFPGKEKWTTGNTALDNFIIYTQEISPDYETYLEWIPYEKFTDIKEISKGGFSTIYEAIWTEGPKRNFDTSNRQWCRIGNIKVIMKSLHDSQQITEDFLNEIKKYYHCKNRENLIGYYGISQNPKTKEYILVTQFAINLDIRTFIFTKCSNINNSLTWNDKINILKSIAEMIKSLHNEKTPQGGKLFHGNLHPGNLLININQQSVLEESILLDLVSCWKPPTTLSSVQQQLKKSPSSSSSNNYYYNNNFLLYGVLPYIAPEILRGEKKSQSSDIYNFGMIMWELSTLSLPFFDRAHNLELAIEICEGVRPDPLPTTPEFYFDLMERCWDDDPSLRPNAAEIIRILDMNQLYLKYSEQTMKVVEHQEHSTTKTKLSKITKNVIKNTSFINTGGLRDVMRKKFKKDDFHKNIHSEAYYTSRIFDFSLNRLSVSSNSNNSFMAGTSDDFGEETGQSSLAISEMGLDDVIEISAIDYTLSKDSKGKKKA</sequence>
<gene>
    <name evidence="3" type="ORF">RhiirA4_393369</name>
</gene>
<evidence type="ECO:0000256" key="1">
    <source>
        <dbReference type="SAM" id="MobiDB-lite"/>
    </source>
</evidence>
<evidence type="ECO:0000259" key="2">
    <source>
        <dbReference type="PROSITE" id="PS50011"/>
    </source>
</evidence>
<dbReference type="InterPro" id="IPR001245">
    <property type="entry name" value="Ser-Thr/Tyr_kinase_cat_dom"/>
</dbReference>
<name>A0A2I1FYC2_9GLOM</name>
<dbReference type="GO" id="GO:0004672">
    <property type="term" value="F:protein kinase activity"/>
    <property type="evidence" value="ECO:0007669"/>
    <property type="project" value="InterPro"/>
</dbReference>
<dbReference type="InterPro" id="IPR011009">
    <property type="entry name" value="Kinase-like_dom_sf"/>
</dbReference>
<dbReference type="PANTHER" id="PTHR23257">
    <property type="entry name" value="SERINE-THREONINE PROTEIN KINASE"/>
    <property type="match status" value="1"/>
</dbReference>
<dbReference type="VEuPathDB" id="FungiDB:RhiirFUN_026408"/>
<dbReference type="GO" id="GO:0007165">
    <property type="term" value="P:signal transduction"/>
    <property type="evidence" value="ECO:0007669"/>
    <property type="project" value="TreeGrafter"/>
</dbReference>
<dbReference type="Pfam" id="PF07714">
    <property type="entry name" value="PK_Tyr_Ser-Thr"/>
    <property type="match status" value="2"/>
</dbReference>